<evidence type="ECO:0000313" key="9">
    <source>
        <dbReference type="EMBL" id="CRL11765.1"/>
    </source>
</evidence>
<reference evidence="10" key="1">
    <citation type="submission" date="2015-05" db="EMBL/GenBank/DDBJ databases">
        <authorList>
            <person name="Rodrigo-Torres Lidia"/>
            <person name="Arahal R.David."/>
        </authorList>
    </citation>
    <scope>NUCLEOTIDE SEQUENCE [LARGE SCALE GENOMIC DNA]</scope>
    <source>
        <strain evidence="10">CECT 7321</strain>
    </source>
</reference>
<keyword evidence="2" id="KW-0479">Metal-binding</keyword>
<evidence type="ECO:0000256" key="4">
    <source>
        <dbReference type="ARBA" id="ARBA00022833"/>
    </source>
</evidence>
<proteinExistence type="inferred from homology"/>
<dbReference type="AlphaFoldDB" id="A0A0H5DIR2"/>
<evidence type="ECO:0000256" key="3">
    <source>
        <dbReference type="ARBA" id="ARBA00022801"/>
    </source>
</evidence>
<dbReference type="PANTHER" id="PTHR22726:SF1">
    <property type="entry name" value="METALLOENDOPEPTIDASE OMA1, MITOCHONDRIAL"/>
    <property type="match status" value="1"/>
</dbReference>
<dbReference type="PROSITE" id="PS51257">
    <property type="entry name" value="PROKAR_LIPOPROTEIN"/>
    <property type="match status" value="1"/>
</dbReference>
<name>A0A0H5DIR2_9RHOB</name>
<dbReference type="InterPro" id="IPR051156">
    <property type="entry name" value="Mito/Outer_Membr_Metalloprot"/>
</dbReference>
<keyword evidence="4 6" id="KW-0862">Zinc</keyword>
<dbReference type="EMBL" id="CVRL01000035">
    <property type="protein sequence ID" value="CRL11765.1"/>
    <property type="molecule type" value="Genomic_DNA"/>
</dbReference>
<gene>
    <name evidence="9" type="ORF">NIT7321_02635</name>
</gene>
<keyword evidence="3 6" id="KW-0378">Hydrolase</keyword>
<feature type="domain" description="Peptidase M48" evidence="8">
    <location>
        <begin position="84"/>
        <end position="229"/>
    </location>
</feature>
<comment type="similarity">
    <text evidence="6">Belongs to the peptidase M48 family.</text>
</comment>
<feature type="chain" id="PRO_5005217631" evidence="7">
    <location>
        <begin position="19"/>
        <end position="237"/>
    </location>
</feature>
<evidence type="ECO:0000256" key="2">
    <source>
        <dbReference type="ARBA" id="ARBA00022723"/>
    </source>
</evidence>
<dbReference type="Proteomes" id="UP000043764">
    <property type="component" value="Unassembled WGS sequence"/>
</dbReference>
<dbReference type="RefSeq" id="WP_050673719.1">
    <property type="nucleotide sequence ID" value="NZ_CVRL01000035.1"/>
</dbReference>
<organism evidence="9 10">
    <name type="scientific">Phaeobacter italicus</name>
    <dbReference type="NCBI Taxonomy" id="481446"/>
    <lineage>
        <taxon>Bacteria</taxon>
        <taxon>Pseudomonadati</taxon>
        <taxon>Pseudomonadota</taxon>
        <taxon>Alphaproteobacteria</taxon>
        <taxon>Rhodobacterales</taxon>
        <taxon>Roseobacteraceae</taxon>
        <taxon>Phaeobacter</taxon>
    </lineage>
</organism>
<dbReference type="Gene3D" id="3.30.2010.10">
    <property type="entry name" value="Metalloproteases ('zincins'), catalytic domain"/>
    <property type="match status" value="1"/>
</dbReference>
<keyword evidence="10" id="KW-1185">Reference proteome</keyword>
<accession>A0A0H5DIR2</accession>
<keyword evidence="1 6" id="KW-0645">Protease</keyword>
<evidence type="ECO:0000313" key="10">
    <source>
        <dbReference type="Proteomes" id="UP000043764"/>
    </source>
</evidence>
<feature type="signal peptide" evidence="7">
    <location>
        <begin position="1"/>
        <end position="18"/>
    </location>
</feature>
<keyword evidence="5 6" id="KW-0482">Metalloprotease</keyword>
<dbReference type="InterPro" id="IPR001915">
    <property type="entry name" value="Peptidase_M48"/>
</dbReference>
<evidence type="ECO:0000256" key="6">
    <source>
        <dbReference type="RuleBase" id="RU003983"/>
    </source>
</evidence>
<dbReference type="PANTHER" id="PTHR22726">
    <property type="entry name" value="METALLOENDOPEPTIDASE OMA1"/>
    <property type="match status" value="1"/>
</dbReference>
<protein>
    <submittedName>
        <fullName evidence="9">Putative Zn-dependent protease</fullName>
    </submittedName>
</protein>
<dbReference type="GO" id="GO:0046872">
    <property type="term" value="F:metal ion binding"/>
    <property type="evidence" value="ECO:0007669"/>
    <property type="project" value="UniProtKB-KW"/>
</dbReference>
<sequence>MRKLLLLLGFAVAGCNMSVDTGPVSAPPVRSGPVEGMSPAEANSAFVAVTRAVEPVSEQECRARTQGLNCDFLIRIDPDPNAPPNAYQSLNRSGRPVITFTRAMLGQIANRDELAFVMSHEAAHHIRGHLARKQQSAVAGSILLAGLASATGASNAGIARAQDIGAIVGARTYSKDFELEADELGTIITHKAGYRPSVGVRFFNRLPDPGDRFLGSHPANPDRVRIVNETIRRYNLN</sequence>
<evidence type="ECO:0000256" key="5">
    <source>
        <dbReference type="ARBA" id="ARBA00023049"/>
    </source>
</evidence>
<evidence type="ECO:0000256" key="7">
    <source>
        <dbReference type="SAM" id="SignalP"/>
    </source>
</evidence>
<dbReference type="GO" id="GO:0004222">
    <property type="term" value="F:metalloendopeptidase activity"/>
    <property type="evidence" value="ECO:0007669"/>
    <property type="project" value="InterPro"/>
</dbReference>
<comment type="cofactor">
    <cofactor evidence="6">
        <name>Zn(2+)</name>
        <dbReference type="ChEBI" id="CHEBI:29105"/>
    </cofactor>
    <text evidence="6">Binds 1 zinc ion per subunit.</text>
</comment>
<keyword evidence="7" id="KW-0732">Signal</keyword>
<dbReference type="Pfam" id="PF01435">
    <property type="entry name" value="Peptidase_M48"/>
    <property type="match status" value="1"/>
</dbReference>
<dbReference type="GO" id="GO:0051603">
    <property type="term" value="P:proteolysis involved in protein catabolic process"/>
    <property type="evidence" value="ECO:0007669"/>
    <property type="project" value="TreeGrafter"/>
</dbReference>
<evidence type="ECO:0000256" key="1">
    <source>
        <dbReference type="ARBA" id="ARBA00022670"/>
    </source>
</evidence>
<dbReference type="GO" id="GO:0016020">
    <property type="term" value="C:membrane"/>
    <property type="evidence" value="ECO:0007669"/>
    <property type="project" value="TreeGrafter"/>
</dbReference>
<dbReference type="STRING" id="481446.NIT7645_03766"/>
<evidence type="ECO:0000259" key="8">
    <source>
        <dbReference type="Pfam" id="PF01435"/>
    </source>
</evidence>